<protein>
    <submittedName>
        <fullName evidence="1">Uncharacterized protein</fullName>
    </submittedName>
</protein>
<keyword evidence="2" id="KW-1185">Reference proteome</keyword>
<name>A0ABU6TWS6_9FABA</name>
<gene>
    <name evidence="1" type="ORF">PIB30_100912</name>
</gene>
<sequence>MERRTSRVSIEHGVQKYEARGTMEMRIVERVLNMVLEEVLREENRFPVNFGSKRFERFKLYKSAELQQSSRESILYNRRIDSAEARVDSTFEIGLKERVDSSSSELILKGDERVVLEKVRTVVVRDMYWTGRVGYDNRPGAGSSLESGEARCMLLRSRLSGGLSSFHCVSPGELEHCG</sequence>
<accession>A0ABU6TWS6</accession>
<evidence type="ECO:0000313" key="1">
    <source>
        <dbReference type="EMBL" id="MED6153330.1"/>
    </source>
</evidence>
<dbReference type="EMBL" id="JASCZI010093502">
    <property type="protein sequence ID" value="MED6153330.1"/>
    <property type="molecule type" value="Genomic_DNA"/>
</dbReference>
<organism evidence="1 2">
    <name type="scientific">Stylosanthes scabra</name>
    <dbReference type="NCBI Taxonomy" id="79078"/>
    <lineage>
        <taxon>Eukaryota</taxon>
        <taxon>Viridiplantae</taxon>
        <taxon>Streptophyta</taxon>
        <taxon>Embryophyta</taxon>
        <taxon>Tracheophyta</taxon>
        <taxon>Spermatophyta</taxon>
        <taxon>Magnoliopsida</taxon>
        <taxon>eudicotyledons</taxon>
        <taxon>Gunneridae</taxon>
        <taxon>Pentapetalae</taxon>
        <taxon>rosids</taxon>
        <taxon>fabids</taxon>
        <taxon>Fabales</taxon>
        <taxon>Fabaceae</taxon>
        <taxon>Papilionoideae</taxon>
        <taxon>50 kb inversion clade</taxon>
        <taxon>dalbergioids sensu lato</taxon>
        <taxon>Dalbergieae</taxon>
        <taxon>Pterocarpus clade</taxon>
        <taxon>Stylosanthes</taxon>
    </lineage>
</organism>
<reference evidence="1 2" key="1">
    <citation type="journal article" date="2023" name="Plants (Basel)">
        <title>Bridging the Gap: Combining Genomics and Transcriptomics Approaches to Understand Stylosanthes scabra, an Orphan Legume from the Brazilian Caatinga.</title>
        <authorList>
            <person name="Ferreira-Neto J.R.C."/>
            <person name="da Silva M.D."/>
            <person name="Binneck E."/>
            <person name="de Melo N.F."/>
            <person name="da Silva R.H."/>
            <person name="de Melo A.L.T.M."/>
            <person name="Pandolfi V."/>
            <person name="Bustamante F.O."/>
            <person name="Brasileiro-Vidal A.C."/>
            <person name="Benko-Iseppon A.M."/>
        </authorList>
    </citation>
    <scope>NUCLEOTIDE SEQUENCE [LARGE SCALE GENOMIC DNA]</scope>
    <source>
        <tissue evidence="1">Leaves</tissue>
    </source>
</reference>
<proteinExistence type="predicted"/>
<evidence type="ECO:0000313" key="2">
    <source>
        <dbReference type="Proteomes" id="UP001341840"/>
    </source>
</evidence>
<comment type="caution">
    <text evidence="1">The sequence shown here is derived from an EMBL/GenBank/DDBJ whole genome shotgun (WGS) entry which is preliminary data.</text>
</comment>
<dbReference type="Proteomes" id="UP001341840">
    <property type="component" value="Unassembled WGS sequence"/>
</dbReference>